<name>A3IHH2_9CHRO</name>
<dbReference type="EMBL" id="AAXW01000002">
    <property type="protein sequence ID" value="EAZ93254.1"/>
    <property type="molecule type" value="Genomic_DNA"/>
</dbReference>
<reference evidence="1 2" key="1">
    <citation type="submission" date="2007-03" db="EMBL/GenBank/DDBJ databases">
        <authorList>
            <person name="Stal L."/>
            <person name="Ferriera S."/>
            <person name="Johnson J."/>
            <person name="Kravitz S."/>
            <person name="Beeson K."/>
            <person name="Sutton G."/>
            <person name="Rogers Y.-H."/>
            <person name="Friedman R."/>
            <person name="Frazier M."/>
            <person name="Venter J.C."/>
        </authorList>
    </citation>
    <scope>NUCLEOTIDE SEQUENCE [LARGE SCALE GENOMIC DNA]</scope>
    <source>
        <strain evidence="1 2">CCY0110</strain>
    </source>
</reference>
<organism evidence="1 2">
    <name type="scientific">Crocosphaera chwakensis CCY0110</name>
    <dbReference type="NCBI Taxonomy" id="391612"/>
    <lineage>
        <taxon>Bacteria</taxon>
        <taxon>Bacillati</taxon>
        <taxon>Cyanobacteriota</taxon>
        <taxon>Cyanophyceae</taxon>
        <taxon>Oscillatoriophycideae</taxon>
        <taxon>Chroococcales</taxon>
        <taxon>Aphanothecaceae</taxon>
        <taxon>Crocosphaera</taxon>
        <taxon>Crocosphaera chwakensis</taxon>
    </lineage>
</organism>
<comment type="caution">
    <text evidence="1">The sequence shown here is derived from an EMBL/GenBank/DDBJ whole genome shotgun (WGS) entry which is preliminary data.</text>
</comment>
<sequence length="32" mass="3886">MIMFIFVFKINFYPTVHGCSYIRLHNCSFINE</sequence>
<dbReference type="Proteomes" id="UP000003781">
    <property type="component" value="Unassembled WGS sequence"/>
</dbReference>
<accession>A3IHH2</accession>
<keyword evidence="2" id="KW-1185">Reference proteome</keyword>
<dbReference type="AlphaFoldDB" id="A3IHH2"/>
<protein>
    <submittedName>
        <fullName evidence="1">Uncharacterized protein</fullName>
    </submittedName>
</protein>
<gene>
    <name evidence="1" type="ORF">CY0110_15702</name>
</gene>
<evidence type="ECO:0000313" key="1">
    <source>
        <dbReference type="EMBL" id="EAZ93254.1"/>
    </source>
</evidence>
<proteinExistence type="predicted"/>
<evidence type="ECO:0000313" key="2">
    <source>
        <dbReference type="Proteomes" id="UP000003781"/>
    </source>
</evidence>